<dbReference type="Pfam" id="PF14226">
    <property type="entry name" value="DIOX_N"/>
    <property type="match status" value="1"/>
</dbReference>
<dbReference type="InterPro" id="IPR005123">
    <property type="entry name" value="Oxoglu/Fe-dep_dioxygenase_dom"/>
</dbReference>
<dbReference type="RefSeq" id="XP_003286019.1">
    <property type="nucleotide sequence ID" value="XM_003285971.1"/>
</dbReference>
<evidence type="ECO:0000256" key="6">
    <source>
        <dbReference type="RuleBase" id="RU003682"/>
    </source>
</evidence>
<feature type="domain" description="Fe2OG dioxygenase" evidence="7">
    <location>
        <begin position="181"/>
        <end position="285"/>
    </location>
</feature>
<dbReference type="SUPFAM" id="SSF51197">
    <property type="entry name" value="Clavaminate synthase-like"/>
    <property type="match status" value="1"/>
</dbReference>
<dbReference type="OMA" id="ARETGFF"/>
<evidence type="ECO:0000313" key="8">
    <source>
        <dbReference type="EMBL" id="EGC37455.1"/>
    </source>
</evidence>
<dbReference type="Pfam" id="PF03171">
    <property type="entry name" value="2OG-FeII_Oxy"/>
    <property type="match status" value="1"/>
</dbReference>
<dbReference type="FunFam" id="2.60.120.330:FF:000049">
    <property type="entry name" value="Probable iron/ascorbate oxidoreductase"/>
    <property type="match status" value="1"/>
</dbReference>
<dbReference type="PROSITE" id="PS51471">
    <property type="entry name" value="FE2OG_OXY"/>
    <property type="match status" value="1"/>
</dbReference>
<keyword evidence="9" id="KW-1185">Reference proteome</keyword>
<dbReference type="eggNOG" id="KOG0143">
    <property type="taxonomic scope" value="Eukaryota"/>
</dbReference>
<keyword evidence="5 6" id="KW-0408">Iron</keyword>
<dbReference type="FunCoup" id="F0ZF10">
    <property type="interactions" value="1"/>
</dbReference>
<name>F0ZF10_DICPU</name>
<dbReference type="GO" id="GO:0016706">
    <property type="term" value="F:2-oxoglutarate-dependent dioxygenase activity"/>
    <property type="evidence" value="ECO:0000318"/>
    <property type="project" value="GO_Central"/>
</dbReference>
<dbReference type="OrthoDB" id="288590at2759"/>
<evidence type="ECO:0000313" key="9">
    <source>
        <dbReference type="Proteomes" id="UP000001064"/>
    </source>
</evidence>
<evidence type="ECO:0000256" key="4">
    <source>
        <dbReference type="ARBA" id="ARBA00023002"/>
    </source>
</evidence>
<dbReference type="PRINTS" id="PR00682">
    <property type="entry name" value="IPNSYNTHASE"/>
</dbReference>
<comment type="similarity">
    <text evidence="1 6">Belongs to the iron/ascorbate-dependent oxidoreductase family.</text>
</comment>
<evidence type="ECO:0000259" key="7">
    <source>
        <dbReference type="PROSITE" id="PS51471"/>
    </source>
</evidence>
<dbReference type="Proteomes" id="UP000001064">
    <property type="component" value="Unassembled WGS sequence"/>
</dbReference>
<accession>F0ZF10</accession>
<dbReference type="InParanoid" id="F0ZF10"/>
<reference evidence="9" key="1">
    <citation type="journal article" date="2011" name="Genome Biol.">
        <title>Comparative genomics of the social amoebae Dictyostelium discoideum and Dictyostelium purpureum.</title>
        <authorList>
            <consortium name="US DOE Joint Genome Institute (JGI-PGF)"/>
            <person name="Sucgang R."/>
            <person name="Kuo A."/>
            <person name="Tian X."/>
            <person name="Salerno W."/>
            <person name="Parikh A."/>
            <person name="Feasley C.L."/>
            <person name="Dalin E."/>
            <person name="Tu H."/>
            <person name="Huang E."/>
            <person name="Barry K."/>
            <person name="Lindquist E."/>
            <person name="Shapiro H."/>
            <person name="Bruce D."/>
            <person name="Schmutz J."/>
            <person name="Salamov A."/>
            <person name="Fey P."/>
            <person name="Gaudet P."/>
            <person name="Anjard C."/>
            <person name="Babu M.M."/>
            <person name="Basu S."/>
            <person name="Bushmanova Y."/>
            <person name="van der Wel H."/>
            <person name="Katoh-Kurasawa M."/>
            <person name="Dinh C."/>
            <person name="Coutinho P.M."/>
            <person name="Saito T."/>
            <person name="Elias M."/>
            <person name="Schaap P."/>
            <person name="Kay R.R."/>
            <person name="Henrissat B."/>
            <person name="Eichinger L."/>
            <person name="Rivero F."/>
            <person name="Putnam N.H."/>
            <person name="West C.M."/>
            <person name="Loomis W.F."/>
            <person name="Chisholm R.L."/>
            <person name="Shaulsky G."/>
            <person name="Strassmann J.E."/>
            <person name="Queller D.C."/>
            <person name="Kuspa A."/>
            <person name="Grigoriev I.V."/>
        </authorList>
    </citation>
    <scope>NUCLEOTIDE SEQUENCE [LARGE SCALE GENOMIC DNA]</scope>
    <source>
        <strain evidence="9">QSDP1</strain>
    </source>
</reference>
<organism evidence="8 9">
    <name type="scientific">Dictyostelium purpureum</name>
    <name type="common">Slime mold</name>
    <dbReference type="NCBI Taxonomy" id="5786"/>
    <lineage>
        <taxon>Eukaryota</taxon>
        <taxon>Amoebozoa</taxon>
        <taxon>Evosea</taxon>
        <taxon>Eumycetozoa</taxon>
        <taxon>Dictyostelia</taxon>
        <taxon>Dictyosteliales</taxon>
        <taxon>Dictyosteliaceae</taxon>
        <taxon>Dictyostelium</taxon>
    </lineage>
</organism>
<keyword evidence="4 6" id="KW-0560">Oxidoreductase</keyword>
<dbReference type="GO" id="GO:0046872">
    <property type="term" value="F:metal ion binding"/>
    <property type="evidence" value="ECO:0007669"/>
    <property type="project" value="UniProtKB-KW"/>
</dbReference>
<dbReference type="KEGG" id="dpp:DICPUDRAFT_30237"/>
<proteinExistence type="inferred from homology"/>
<evidence type="ECO:0000256" key="1">
    <source>
        <dbReference type="ARBA" id="ARBA00008056"/>
    </source>
</evidence>
<evidence type="ECO:0000256" key="5">
    <source>
        <dbReference type="ARBA" id="ARBA00023004"/>
    </source>
</evidence>
<evidence type="ECO:0000256" key="2">
    <source>
        <dbReference type="ARBA" id="ARBA00022723"/>
    </source>
</evidence>
<dbReference type="InterPro" id="IPR044861">
    <property type="entry name" value="IPNS-like_FE2OG_OXY"/>
</dbReference>
<dbReference type="PANTHER" id="PTHR47990">
    <property type="entry name" value="2-OXOGLUTARATE (2OG) AND FE(II)-DEPENDENT OXYGENASE SUPERFAMILY PROTEIN-RELATED"/>
    <property type="match status" value="1"/>
</dbReference>
<dbReference type="STRING" id="5786.F0ZF10"/>
<gene>
    <name evidence="8" type="ORF">DICPUDRAFT_30237</name>
</gene>
<dbReference type="VEuPathDB" id="AmoebaDB:DICPUDRAFT_30237"/>
<protein>
    <recommendedName>
        <fullName evidence="7">Fe2OG dioxygenase domain-containing protein</fullName>
    </recommendedName>
</protein>
<keyword evidence="3" id="KW-0223">Dioxygenase</keyword>
<dbReference type="EMBL" id="GL870999">
    <property type="protein sequence ID" value="EGC37455.1"/>
    <property type="molecule type" value="Genomic_DNA"/>
</dbReference>
<keyword evidence="2 6" id="KW-0479">Metal-binding</keyword>
<dbReference type="Gene3D" id="2.60.120.330">
    <property type="entry name" value="B-lactam Antibiotic, Isopenicillin N Synthase, Chain"/>
    <property type="match status" value="1"/>
</dbReference>
<dbReference type="InterPro" id="IPR050231">
    <property type="entry name" value="Iron_ascorbate_oxido_reductase"/>
</dbReference>
<dbReference type="InterPro" id="IPR026992">
    <property type="entry name" value="DIOX_N"/>
</dbReference>
<dbReference type="AlphaFoldDB" id="F0ZF10"/>
<sequence length="343" mass="39658">MIEIAETLPIIDISLMKDDSQRDKIADEIEKACREFGFFYISGHGISQDLIQRLEDLSKKFFALKEEIKMKWRMELAEKAWRGYFIVGGEYTSDLPDAKQGLYLGSELDDDHEMVKNNTPIHGKNLLPSDQEEKEYDIEGFRKTIFEYMDQVTLLGHSVMELIALSLKLPRNYFNEKYTKDPLILFRIFNYPSFKGEETNNYKWGVGEHSDYGLLTLLYQDKVGGLQVRAKNGWIEAPPIPGTFVCNIGDMLERLTRGNYRSTPHRVRLNTSGETRISFPLFFDPHFNSLPTAIEGLQDVENQDDSATRWDHVNLHNNTTYTYGEYLLGKIGKVFPDLKKKVL</sequence>
<dbReference type="InterPro" id="IPR027443">
    <property type="entry name" value="IPNS-like_sf"/>
</dbReference>
<evidence type="ECO:0000256" key="3">
    <source>
        <dbReference type="ARBA" id="ARBA00022964"/>
    </source>
</evidence>
<dbReference type="GeneID" id="10499799"/>